<dbReference type="InterPro" id="IPR050767">
    <property type="entry name" value="Sel1_AlgK"/>
</dbReference>
<feature type="region of interest" description="Disordered" evidence="2">
    <location>
        <begin position="152"/>
        <end position="171"/>
    </location>
</feature>
<evidence type="ECO:0000313" key="4">
    <source>
        <dbReference type="EMBL" id="PZP55669.1"/>
    </source>
</evidence>
<dbReference type="Gene3D" id="1.10.101.10">
    <property type="entry name" value="PGBD-like superfamily/PGBD"/>
    <property type="match status" value="1"/>
</dbReference>
<comment type="caution">
    <text evidence="4">The sequence shown here is derived from an EMBL/GenBank/DDBJ whole genome shotgun (WGS) entry which is preliminary data.</text>
</comment>
<dbReference type="SUPFAM" id="SSF47090">
    <property type="entry name" value="PGBD-like"/>
    <property type="match status" value="1"/>
</dbReference>
<dbReference type="AlphaFoldDB" id="A0A2W5HPE0"/>
<dbReference type="Pfam" id="PF01471">
    <property type="entry name" value="PG_binding_1"/>
    <property type="match status" value="1"/>
</dbReference>
<dbReference type="EMBL" id="QFOT01000056">
    <property type="protein sequence ID" value="PZP55669.1"/>
    <property type="molecule type" value="Genomic_DNA"/>
</dbReference>
<keyword evidence="1" id="KW-0175">Coiled coil</keyword>
<feature type="region of interest" description="Disordered" evidence="2">
    <location>
        <begin position="334"/>
        <end position="356"/>
    </location>
</feature>
<evidence type="ECO:0000256" key="2">
    <source>
        <dbReference type="SAM" id="MobiDB-lite"/>
    </source>
</evidence>
<proteinExistence type="predicted"/>
<evidence type="ECO:0000256" key="1">
    <source>
        <dbReference type="SAM" id="Coils"/>
    </source>
</evidence>
<name>A0A2W5HPE0_9BACT</name>
<dbReference type="Gene3D" id="1.25.40.10">
    <property type="entry name" value="Tetratricopeptide repeat domain"/>
    <property type="match status" value="1"/>
</dbReference>
<evidence type="ECO:0000259" key="3">
    <source>
        <dbReference type="Pfam" id="PF01471"/>
    </source>
</evidence>
<gene>
    <name evidence="4" type="ORF">DI586_06135</name>
</gene>
<dbReference type="Pfam" id="PF08238">
    <property type="entry name" value="Sel1"/>
    <property type="match status" value="4"/>
</dbReference>
<dbReference type="Proteomes" id="UP000249739">
    <property type="component" value="Unassembled WGS sequence"/>
</dbReference>
<dbReference type="InterPro" id="IPR036365">
    <property type="entry name" value="PGBD-like_sf"/>
</dbReference>
<dbReference type="InterPro" id="IPR002477">
    <property type="entry name" value="Peptidoglycan-bd-like"/>
</dbReference>
<dbReference type="InterPro" id="IPR006597">
    <property type="entry name" value="Sel1-like"/>
</dbReference>
<protein>
    <recommendedName>
        <fullName evidence="3">Peptidoglycan binding-like domain-containing protein</fullName>
    </recommendedName>
</protein>
<organism evidence="4 5">
    <name type="scientific">Micavibrio aeruginosavorus</name>
    <dbReference type="NCBI Taxonomy" id="349221"/>
    <lineage>
        <taxon>Bacteria</taxon>
        <taxon>Pseudomonadati</taxon>
        <taxon>Bdellovibrionota</taxon>
        <taxon>Bdellovibrionia</taxon>
        <taxon>Bdellovibrionales</taxon>
        <taxon>Pseudobdellovibrionaceae</taxon>
        <taxon>Micavibrio</taxon>
    </lineage>
</organism>
<feature type="domain" description="Peptidoglycan binding-like" evidence="3">
    <location>
        <begin position="698"/>
        <end position="749"/>
    </location>
</feature>
<feature type="coiled-coil region" evidence="1">
    <location>
        <begin position="199"/>
        <end position="247"/>
    </location>
</feature>
<evidence type="ECO:0000313" key="5">
    <source>
        <dbReference type="Proteomes" id="UP000249739"/>
    </source>
</evidence>
<dbReference type="PANTHER" id="PTHR11102:SF160">
    <property type="entry name" value="ERAD-ASSOCIATED E3 UBIQUITIN-PROTEIN LIGASE COMPONENT HRD3"/>
    <property type="match status" value="1"/>
</dbReference>
<dbReference type="SMART" id="SM00671">
    <property type="entry name" value="SEL1"/>
    <property type="match status" value="4"/>
</dbReference>
<dbReference type="InterPro" id="IPR011990">
    <property type="entry name" value="TPR-like_helical_dom_sf"/>
</dbReference>
<accession>A0A2W5HPE0</accession>
<sequence length="761" mass="81932">MSKNFEQNFSLKDWVTKRAANMPEAIEEDTVLQVQNGADIIMRHEKMRMPEPPQAIESEQDSDSAVERPMTARIAAPQVPASPTQQIQIVRLLRDLGDRLRQSEKEREILWKELDTCRKLLTDIEDKTNNTEKAYLSIEHKLNAQSTDIQSLNEQAASASQIAAPQLAEESEESKEFRKAIEDKISALETTTGSAVLRIEDAISENGKLARRIEQVTQERAKLLQKMEEMEETLEDTQNALKAKALVLLTDQALASKTGLPQSPAWSGNDTLRSQAAPVSTSDALGLESSPWWKSKKSNHMNKTALASLIVLGLVGGWAISRAGMPSLSILSMEETPVTSEQTTSGQSASEAKTVEPKPAEIDLGAALKPDAQIADTAVDNSNAMNKAAAAANAIEPGALTADGSATPTLENAVSDSAQSQALAAETKAREVFTAEKPVKALALRVKPDAALPATVKVIEKKAFAGDAEAQHDLAAVYTAGHAGVKTNYQKASVWFGEAAHSNIANAQYNLAVLYHQGLGVKQDTQKAIDLYRIAAANKHPEAQYNLGIAHIEGIGADYNPQVAAYYFQQAAASGVVEAAYNMGLIQENGLLGEAQPDEAIFWYKLAADKGNEQAKEALSQLSGQMKMSGADVDQIFARMSAGKAEYVKALTEIPAAPVKPVPKTKAETKPPIVAKQQTAAVKAPVSLAAPTYDPVIVAQIQEQLIRLGLFSGSPDGSADKATQDAVKSYQSMNKLKNDGRPTEDVLVHMLASEMQLPESR</sequence>
<feature type="compositionally biased region" description="Low complexity" evidence="2">
    <location>
        <begin position="155"/>
        <end position="168"/>
    </location>
</feature>
<feature type="compositionally biased region" description="Polar residues" evidence="2">
    <location>
        <begin position="337"/>
        <end position="351"/>
    </location>
</feature>
<reference evidence="4 5" key="1">
    <citation type="submission" date="2017-08" db="EMBL/GenBank/DDBJ databases">
        <title>Infants hospitalized years apart are colonized by the same room-sourced microbial strains.</title>
        <authorList>
            <person name="Brooks B."/>
            <person name="Olm M.R."/>
            <person name="Firek B.A."/>
            <person name="Baker R."/>
            <person name="Thomas B.C."/>
            <person name="Morowitz M.J."/>
            <person name="Banfield J.F."/>
        </authorList>
    </citation>
    <scope>NUCLEOTIDE SEQUENCE [LARGE SCALE GENOMIC DNA]</scope>
    <source>
        <strain evidence="4">S2_006_000_R2_64</strain>
    </source>
</reference>
<dbReference type="PANTHER" id="PTHR11102">
    <property type="entry name" value="SEL-1-LIKE PROTEIN"/>
    <property type="match status" value="1"/>
</dbReference>
<dbReference type="InterPro" id="IPR036366">
    <property type="entry name" value="PGBDSf"/>
</dbReference>
<dbReference type="SUPFAM" id="SSF81901">
    <property type="entry name" value="HCP-like"/>
    <property type="match status" value="1"/>
</dbReference>